<proteinExistence type="predicted"/>
<evidence type="ECO:0000256" key="1">
    <source>
        <dbReference type="SAM" id="MobiDB-lite"/>
    </source>
</evidence>
<sequence>MAILGIFLYTASCGKNQEGGAEAGLQEAASQAPAETAVEDRLAETLSCIRGAGKVRVMITYDTGTQIVPAMSTDVQSSTSESTAEDGTTLNENRTESSRPATLQDEALVITEKAPAVRGVIVIAEGAADIAVKLKLQAAVQTVLGVDIDCIEVFEMSRTEYE</sequence>
<evidence type="ECO:0000313" key="2">
    <source>
        <dbReference type="EMBL" id="MPN61120.1"/>
    </source>
</evidence>
<evidence type="ECO:0008006" key="3">
    <source>
        <dbReference type="Google" id="ProtNLM"/>
    </source>
</evidence>
<feature type="compositionally biased region" description="Polar residues" evidence="1">
    <location>
        <begin position="73"/>
        <end position="92"/>
    </location>
</feature>
<protein>
    <recommendedName>
        <fullName evidence="3">Stage III sporulation protein AG</fullName>
    </recommendedName>
</protein>
<comment type="caution">
    <text evidence="2">The sequence shown here is derived from an EMBL/GenBank/DDBJ whole genome shotgun (WGS) entry which is preliminary data.</text>
</comment>
<accession>A0A645JDH0</accession>
<dbReference type="AlphaFoldDB" id="A0A645JDH0"/>
<feature type="region of interest" description="Disordered" evidence="1">
    <location>
        <begin position="71"/>
        <end position="102"/>
    </location>
</feature>
<gene>
    <name evidence="2" type="ORF">SDC9_208854</name>
</gene>
<reference evidence="2" key="1">
    <citation type="submission" date="2019-08" db="EMBL/GenBank/DDBJ databases">
        <authorList>
            <person name="Kucharzyk K."/>
            <person name="Murdoch R.W."/>
            <person name="Higgins S."/>
            <person name="Loffler F."/>
        </authorList>
    </citation>
    <scope>NUCLEOTIDE SEQUENCE</scope>
</reference>
<organism evidence="2">
    <name type="scientific">bioreactor metagenome</name>
    <dbReference type="NCBI Taxonomy" id="1076179"/>
    <lineage>
        <taxon>unclassified sequences</taxon>
        <taxon>metagenomes</taxon>
        <taxon>ecological metagenomes</taxon>
    </lineage>
</organism>
<name>A0A645JDH0_9ZZZZ</name>
<dbReference type="EMBL" id="VSSQ01137282">
    <property type="protein sequence ID" value="MPN61120.1"/>
    <property type="molecule type" value="Genomic_DNA"/>
</dbReference>